<name>A0ABV5Z969_9GAMM</name>
<accession>A0ABV5Z969</accession>
<evidence type="ECO:0008006" key="3">
    <source>
        <dbReference type="Google" id="ProtNLM"/>
    </source>
</evidence>
<dbReference type="EMBL" id="JBHLZN010000001">
    <property type="protein sequence ID" value="MFB9885079.1"/>
    <property type="molecule type" value="Genomic_DNA"/>
</dbReference>
<dbReference type="Proteomes" id="UP001589628">
    <property type="component" value="Unassembled WGS sequence"/>
</dbReference>
<protein>
    <recommendedName>
        <fullName evidence="3">Guanylate cyclase domain-containing protein</fullName>
    </recommendedName>
</protein>
<organism evidence="1 2">
    <name type="scientific">Balneatrix alpica</name>
    <dbReference type="NCBI Taxonomy" id="75684"/>
    <lineage>
        <taxon>Bacteria</taxon>
        <taxon>Pseudomonadati</taxon>
        <taxon>Pseudomonadota</taxon>
        <taxon>Gammaproteobacteria</taxon>
        <taxon>Oceanospirillales</taxon>
        <taxon>Balneatrichaceae</taxon>
        <taxon>Balneatrix</taxon>
    </lineage>
</organism>
<proteinExistence type="predicted"/>
<evidence type="ECO:0000313" key="2">
    <source>
        <dbReference type="Proteomes" id="UP001589628"/>
    </source>
</evidence>
<dbReference type="InterPro" id="IPR029787">
    <property type="entry name" value="Nucleotide_cyclase"/>
</dbReference>
<gene>
    <name evidence="1" type="ORF">ACFFLH_01460</name>
</gene>
<dbReference type="SUPFAM" id="SSF55073">
    <property type="entry name" value="Nucleotide cyclase"/>
    <property type="match status" value="1"/>
</dbReference>
<comment type="caution">
    <text evidence="1">The sequence shown here is derived from an EMBL/GenBank/DDBJ whole genome shotgun (WGS) entry which is preliminary data.</text>
</comment>
<dbReference type="RefSeq" id="WP_027313306.1">
    <property type="nucleotide sequence ID" value="NZ_JBHLZN010000001.1"/>
</dbReference>
<reference evidence="1 2" key="1">
    <citation type="submission" date="2024-09" db="EMBL/GenBank/DDBJ databases">
        <authorList>
            <person name="Sun Q."/>
            <person name="Mori K."/>
        </authorList>
    </citation>
    <scope>NUCLEOTIDE SEQUENCE [LARGE SCALE GENOMIC DNA]</scope>
    <source>
        <strain evidence="1 2">ATCC 51285</strain>
    </source>
</reference>
<evidence type="ECO:0000313" key="1">
    <source>
        <dbReference type="EMBL" id="MFB9885079.1"/>
    </source>
</evidence>
<sequence>MKGYFLVVDILGFGQMIKNLPEDDLNLKIEKWISIVKSVCDSYDLKNYQLISDTLFIGVGDSDSELIQVVNASRELLNKSVKESIPLRGAISFGDYTWSDELVYGKAVISAHELEMKQDWVGIACIEGIKIPNGCANLICYALPLKKSDNRMGASVIWDVPEYEDLIYYLSTGGLCLPDKALSADWFARVEKTILYSMYIKLAKKYSFPQKEFGGVSPLHSISKHFEETL</sequence>
<keyword evidence="2" id="KW-1185">Reference proteome</keyword>